<dbReference type="InterPro" id="IPR016197">
    <property type="entry name" value="Chromo-like_dom_sf"/>
</dbReference>
<dbReference type="Gene3D" id="3.40.50.10810">
    <property type="entry name" value="Tandem AAA-ATPase domain"/>
    <property type="match status" value="1"/>
</dbReference>
<evidence type="ECO:0000256" key="5">
    <source>
        <dbReference type="ARBA" id="ARBA00022840"/>
    </source>
</evidence>
<dbReference type="GO" id="GO:0005634">
    <property type="term" value="C:nucleus"/>
    <property type="evidence" value="ECO:0007669"/>
    <property type="project" value="UniProtKB-SubCell"/>
</dbReference>
<keyword evidence="13" id="KW-1185">Reference proteome</keyword>
<dbReference type="PROSITE" id="PS50878">
    <property type="entry name" value="RT_POL"/>
    <property type="match status" value="1"/>
</dbReference>
<dbReference type="SUPFAM" id="SSF56672">
    <property type="entry name" value="DNA/RNA polymerases"/>
    <property type="match status" value="1"/>
</dbReference>
<keyword evidence="3" id="KW-0547">Nucleotide-binding</keyword>
<feature type="domain" description="Chromo" evidence="8">
    <location>
        <begin position="707"/>
        <end position="782"/>
    </location>
</feature>
<feature type="domain" description="Helicase C-terminal" evidence="11">
    <location>
        <begin position="1264"/>
        <end position="1426"/>
    </location>
</feature>
<keyword evidence="5" id="KW-0067">ATP-binding</keyword>
<dbReference type="SUPFAM" id="SSF54160">
    <property type="entry name" value="Chromo domain-like"/>
    <property type="match status" value="1"/>
</dbReference>
<accession>A0AAF0ZM76</accession>
<keyword evidence="6" id="KW-0539">Nucleus</keyword>
<dbReference type="PROSITE" id="PS51194">
    <property type="entry name" value="HELICASE_CTER"/>
    <property type="match status" value="1"/>
</dbReference>
<dbReference type="InterPro" id="IPR000330">
    <property type="entry name" value="SNF2_N"/>
</dbReference>
<keyword evidence="2" id="KW-0677">Repeat</keyword>
<dbReference type="InterPro" id="IPR014001">
    <property type="entry name" value="Helicase_ATP-bd"/>
</dbReference>
<reference evidence="12" key="1">
    <citation type="submission" date="2023-08" db="EMBL/GenBank/DDBJ databases">
        <title>A de novo genome assembly of Solanum verrucosum Schlechtendal, a Mexican diploid species geographically isolated from the other diploid A-genome species in potato relatives.</title>
        <authorList>
            <person name="Hosaka K."/>
        </authorList>
    </citation>
    <scope>NUCLEOTIDE SEQUENCE</scope>
    <source>
        <tissue evidence="12">Young leaves</tissue>
    </source>
</reference>
<feature type="domain" description="Reverse transcriptase" evidence="9">
    <location>
        <begin position="92"/>
        <end position="373"/>
    </location>
</feature>
<dbReference type="GO" id="GO:0140658">
    <property type="term" value="F:ATP-dependent chromatin remodeler activity"/>
    <property type="evidence" value="ECO:0007669"/>
    <property type="project" value="TreeGrafter"/>
</dbReference>
<dbReference type="GO" id="GO:0016887">
    <property type="term" value="F:ATP hydrolysis activity"/>
    <property type="evidence" value="ECO:0007669"/>
    <property type="project" value="TreeGrafter"/>
</dbReference>
<dbReference type="CDD" id="cd01650">
    <property type="entry name" value="RT_nLTR_like"/>
    <property type="match status" value="1"/>
</dbReference>
<dbReference type="GO" id="GO:0000785">
    <property type="term" value="C:chromatin"/>
    <property type="evidence" value="ECO:0007669"/>
    <property type="project" value="TreeGrafter"/>
</dbReference>
<dbReference type="PROSITE" id="PS51192">
    <property type="entry name" value="HELICASE_ATP_BIND_1"/>
    <property type="match status" value="1"/>
</dbReference>
<organism evidence="12 13">
    <name type="scientific">Solanum verrucosum</name>
    <dbReference type="NCBI Taxonomy" id="315347"/>
    <lineage>
        <taxon>Eukaryota</taxon>
        <taxon>Viridiplantae</taxon>
        <taxon>Streptophyta</taxon>
        <taxon>Embryophyta</taxon>
        <taxon>Tracheophyta</taxon>
        <taxon>Spermatophyta</taxon>
        <taxon>Magnoliopsida</taxon>
        <taxon>eudicotyledons</taxon>
        <taxon>Gunneridae</taxon>
        <taxon>Pentapetalae</taxon>
        <taxon>asterids</taxon>
        <taxon>lamiids</taxon>
        <taxon>Solanales</taxon>
        <taxon>Solanaceae</taxon>
        <taxon>Solanoideae</taxon>
        <taxon>Solaneae</taxon>
        <taxon>Solanum</taxon>
    </lineage>
</organism>
<dbReference type="GO" id="GO:0003682">
    <property type="term" value="F:chromatin binding"/>
    <property type="evidence" value="ECO:0007669"/>
    <property type="project" value="TreeGrafter"/>
</dbReference>
<dbReference type="Gene3D" id="3.40.50.300">
    <property type="entry name" value="P-loop containing nucleotide triphosphate hydrolases"/>
    <property type="match status" value="2"/>
</dbReference>
<dbReference type="SMART" id="SM00487">
    <property type="entry name" value="DEXDc"/>
    <property type="match status" value="1"/>
</dbReference>
<evidence type="ECO:0000256" key="6">
    <source>
        <dbReference type="ARBA" id="ARBA00023242"/>
    </source>
</evidence>
<dbReference type="InterPro" id="IPR038718">
    <property type="entry name" value="SNF2-like_sf"/>
</dbReference>
<comment type="subcellular location">
    <subcellularLocation>
        <location evidence="1">Nucleus</location>
    </subcellularLocation>
</comment>
<evidence type="ECO:0000256" key="2">
    <source>
        <dbReference type="ARBA" id="ARBA00022737"/>
    </source>
</evidence>
<gene>
    <name evidence="12" type="ORF">MTR67_035329</name>
</gene>
<dbReference type="Pfam" id="PF00078">
    <property type="entry name" value="RVT_1"/>
    <property type="match status" value="1"/>
</dbReference>
<dbReference type="Pfam" id="PF00271">
    <property type="entry name" value="Helicase_C"/>
    <property type="match status" value="1"/>
</dbReference>
<dbReference type="CDD" id="cd18793">
    <property type="entry name" value="SF2_C_SNF"/>
    <property type="match status" value="1"/>
</dbReference>
<feature type="domain" description="Helicase ATP-binding" evidence="10">
    <location>
        <begin position="828"/>
        <end position="1014"/>
    </location>
</feature>
<evidence type="ECO:0000256" key="7">
    <source>
        <dbReference type="SAM" id="MobiDB-lite"/>
    </source>
</evidence>
<dbReference type="PROSITE" id="PS50013">
    <property type="entry name" value="CHROMO_2"/>
    <property type="match status" value="1"/>
</dbReference>
<name>A0AAF0ZM76_SOLVR</name>
<evidence type="ECO:0000313" key="13">
    <source>
        <dbReference type="Proteomes" id="UP001234989"/>
    </source>
</evidence>
<evidence type="ECO:0000313" key="12">
    <source>
        <dbReference type="EMBL" id="WMV41944.1"/>
    </source>
</evidence>
<dbReference type="SMART" id="SM00298">
    <property type="entry name" value="CHROMO"/>
    <property type="match status" value="1"/>
</dbReference>
<evidence type="ECO:0000259" key="9">
    <source>
        <dbReference type="PROSITE" id="PS50878"/>
    </source>
</evidence>
<dbReference type="InterPro" id="IPR049730">
    <property type="entry name" value="SNF2/RAD54-like_C"/>
</dbReference>
<evidence type="ECO:0000259" key="10">
    <source>
        <dbReference type="PROSITE" id="PS51192"/>
    </source>
</evidence>
<sequence>MAPEVLLLIVTFYENLYAETEEWRPHLEMENRPRINNRDSSMLEAPFEPHEILESIKACAGDKAPGPDGFSMEFFRQCWDIINVDLVAAIQNFHDKCFFEKSLNATFVALIPKKVGAEELKDFRPISLIGGGGGFYKIIAKLLAERLKKVIQGIVDRQQMAFIKGRQIMDAALIANECIEARERSNKPGIACKLDIQKAFDYLHWNFLIQMLERMGFGVKWINWIKHCIGTVRFSILINRAPTGFFASQRGLRQGDPLSPFLFIIAMEGLSNLINTANGKGWIKGFQAGELNNLEVTHLQYADDTLVFCEAKTDQILILRIIFVIFEAVSGRHINWGKSFIYPINTVTGMERLASKLGGKIGELPTTYLGMPLGANSKSKGIWNGVLEKCEKKLTNWKSQYLSLGGRLTLINSVLDALPSYMMSVYPMPASVSKSIDALRRNFLWQGSEDKKKFHLVKWEELIVNKDTGGLGIRNLRKQNQSLMLKWLWKFANEDHTLWKEVIIAKYGMEDKWMTKVCLENHKKTGPNPQFNNNISITVGNDFWNEVWIGEDSLRNSFPHLYTLSLQRNAKVAQVWSQQGCDLLFRRAFNNWEIGEVANLLEVLNSHPTLFVRHDKPRWKLHNKGVFTVKSCYWNLNTLQTELERWPWKLVWKTKCPPKVACFTWLEEEINDHLFLHFGKVLATVEEKNSGGELSQHAYGGLFGKKGTQETLIKKYDCANKASIYMSMATWGGDGEEKEYLVKWKELPYDECYWEFESDISSFLHEIERFHVVQSRRKKSSSKQKGRPIETTESNKKAKEFQQYESSPEFLSGGSLHPYQLEGLNFLRFAWSKQTHVILADEMGLGKTIQSIALLASLFEEKVSPHLVIAPLSTLRNWEREFATWAPQMNVVMYVGGAQARAVIREYELFFPKNLKKTKKKKSGQIVGESKQDRIKFDVLLTSYEMILMDSASLKPIMWECMIVDEGHRLKNKDSKLFSSLKQYSSRHRVLLTGTPLQNNLDELFMLMHFLDAGKFGSLEEFQQEFADISQEEQVSRLHKMLAPHLLRRLKKDVMTELPPKKELILRVELSSEQKEYYKAILTRNFQILTRKGGAQISLINVVMELRKLCCHPFMLEGVEPEDNDEFTKEGDSSLGGVKDMQDRGLGDHEELWRANDWKGKSWMGMRVVRKVKGRPRGSGVNWVMPNTMMELLSSWKDSRGKPSLHPCRTNTMCDIFVDAPTPLEYRSKSDQLADIFIKSLAGPHIKLDTYDLQLLESSGKLQLLDKMMVRLKEQGHRVLIYSQFQHMLDLLEDYCNYRKWQYERIDGKVGGAERQIRIDRFNAKNSSRFCFLLSTRAGGLGINLATADTVIIYDRIRTREDALKPHIARAHTTRPKPCGRCTKWRHPGLKGAQSLDGGKTDNISEIFCPWNYNKYGRYISLISVMGSRRSVLIIPELTFNAGWAEITEKVSSLISSHKGKTNLEAFRIVDENIPYAEMVKGFKWENRVRRRVNGAVKEGIVSIKWPLCSEVLTAQKESGGRIQCRFYTIRNLEMVLY</sequence>
<evidence type="ECO:0000259" key="8">
    <source>
        <dbReference type="PROSITE" id="PS50013"/>
    </source>
</evidence>
<dbReference type="InterPro" id="IPR043502">
    <property type="entry name" value="DNA/RNA_pol_sf"/>
</dbReference>
<evidence type="ECO:0000256" key="1">
    <source>
        <dbReference type="ARBA" id="ARBA00004123"/>
    </source>
</evidence>
<evidence type="ECO:0000256" key="3">
    <source>
        <dbReference type="ARBA" id="ARBA00022741"/>
    </source>
</evidence>
<dbReference type="Proteomes" id="UP001234989">
    <property type="component" value="Chromosome 8"/>
</dbReference>
<dbReference type="Gene3D" id="2.40.50.40">
    <property type="match status" value="1"/>
</dbReference>
<dbReference type="GO" id="GO:0003677">
    <property type="term" value="F:DNA binding"/>
    <property type="evidence" value="ECO:0007669"/>
    <property type="project" value="TreeGrafter"/>
</dbReference>
<dbReference type="EMBL" id="CP133619">
    <property type="protein sequence ID" value="WMV41944.1"/>
    <property type="molecule type" value="Genomic_DNA"/>
</dbReference>
<protein>
    <submittedName>
        <fullName evidence="12">Uncharacterized protein</fullName>
    </submittedName>
</protein>
<dbReference type="InterPro" id="IPR023780">
    <property type="entry name" value="Chromo_domain"/>
</dbReference>
<dbReference type="InterPro" id="IPR000953">
    <property type="entry name" value="Chromo/chromo_shadow_dom"/>
</dbReference>
<evidence type="ECO:0000259" key="11">
    <source>
        <dbReference type="PROSITE" id="PS51194"/>
    </source>
</evidence>
<dbReference type="Pfam" id="PF00176">
    <property type="entry name" value="SNF2-rel_dom"/>
    <property type="match status" value="1"/>
</dbReference>
<dbReference type="InterPro" id="IPR001650">
    <property type="entry name" value="Helicase_C-like"/>
</dbReference>
<dbReference type="InterPro" id="IPR027417">
    <property type="entry name" value="P-loop_NTPase"/>
</dbReference>
<dbReference type="PANTHER" id="PTHR45623:SF34">
    <property type="entry name" value="CHD3-TYPE CHROMATIN-REMODELING FACTOR PICKLE"/>
    <property type="match status" value="1"/>
</dbReference>
<keyword evidence="4" id="KW-0378">Hydrolase</keyword>
<dbReference type="GO" id="GO:0005524">
    <property type="term" value="F:ATP binding"/>
    <property type="evidence" value="ECO:0007669"/>
    <property type="project" value="UniProtKB-KW"/>
</dbReference>
<feature type="region of interest" description="Disordered" evidence="7">
    <location>
        <begin position="778"/>
        <end position="798"/>
    </location>
</feature>
<dbReference type="GO" id="GO:0042393">
    <property type="term" value="F:histone binding"/>
    <property type="evidence" value="ECO:0007669"/>
    <property type="project" value="TreeGrafter"/>
</dbReference>
<dbReference type="SUPFAM" id="SSF52540">
    <property type="entry name" value="P-loop containing nucleoside triphosphate hydrolases"/>
    <property type="match status" value="2"/>
</dbReference>
<dbReference type="Pfam" id="PF00385">
    <property type="entry name" value="Chromo"/>
    <property type="match status" value="1"/>
</dbReference>
<dbReference type="InterPro" id="IPR000477">
    <property type="entry name" value="RT_dom"/>
</dbReference>
<feature type="compositionally biased region" description="Basic and acidic residues" evidence="7">
    <location>
        <begin position="787"/>
        <end position="798"/>
    </location>
</feature>
<evidence type="ECO:0000256" key="4">
    <source>
        <dbReference type="ARBA" id="ARBA00022801"/>
    </source>
</evidence>
<proteinExistence type="predicted"/>
<dbReference type="PANTHER" id="PTHR45623">
    <property type="entry name" value="CHROMODOMAIN-HELICASE-DNA-BINDING PROTEIN 3-RELATED-RELATED"/>
    <property type="match status" value="1"/>
</dbReference>
<dbReference type="SMART" id="SM00490">
    <property type="entry name" value="HELICc"/>
    <property type="match status" value="1"/>
</dbReference>